<dbReference type="Pfam" id="PF00149">
    <property type="entry name" value="Metallophos"/>
    <property type="match status" value="1"/>
</dbReference>
<dbReference type="Proteomes" id="UP000190814">
    <property type="component" value="Unassembled WGS sequence"/>
</dbReference>
<feature type="domain" description="Calcineurin-like phosphoesterase" evidence="3">
    <location>
        <begin position="304"/>
        <end position="504"/>
    </location>
</feature>
<dbReference type="InterPro" id="IPR004843">
    <property type="entry name" value="Calcineurin-like_PHP"/>
</dbReference>
<keyword evidence="1 2" id="KW-0732">Signal</keyword>
<dbReference type="PANTHER" id="PTHR45867">
    <property type="entry name" value="PURPLE ACID PHOSPHATASE"/>
    <property type="match status" value="1"/>
</dbReference>
<evidence type="ECO:0000313" key="5">
    <source>
        <dbReference type="Proteomes" id="UP000190814"/>
    </source>
</evidence>
<accession>A0A1T4VC60</accession>
<dbReference type="GO" id="GO:0003993">
    <property type="term" value="F:acid phosphatase activity"/>
    <property type="evidence" value="ECO:0007669"/>
    <property type="project" value="InterPro"/>
</dbReference>
<dbReference type="Gene3D" id="3.60.21.10">
    <property type="match status" value="1"/>
</dbReference>
<gene>
    <name evidence="4" type="ORF">SAMN02745111_00649</name>
</gene>
<dbReference type="PANTHER" id="PTHR45867:SF3">
    <property type="entry name" value="ACID PHOSPHATASE TYPE 7"/>
    <property type="match status" value="1"/>
</dbReference>
<dbReference type="AlphaFoldDB" id="A0A1T4VC60"/>
<evidence type="ECO:0000259" key="3">
    <source>
        <dbReference type="Pfam" id="PF00149"/>
    </source>
</evidence>
<reference evidence="4 5" key="1">
    <citation type="submission" date="2017-02" db="EMBL/GenBank/DDBJ databases">
        <authorList>
            <person name="Peterson S.W."/>
        </authorList>
    </citation>
    <scope>NUCLEOTIDE SEQUENCE [LARGE SCALE GENOMIC DNA]</scope>
    <source>
        <strain evidence="4 5">ATCC 35992</strain>
    </source>
</reference>
<dbReference type="SUPFAM" id="SSF56300">
    <property type="entry name" value="Metallo-dependent phosphatases"/>
    <property type="match status" value="1"/>
</dbReference>
<keyword evidence="5" id="KW-1185">Reference proteome</keyword>
<dbReference type="EMBL" id="FUXZ01000004">
    <property type="protein sequence ID" value="SKA62569.1"/>
    <property type="molecule type" value="Genomic_DNA"/>
</dbReference>
<dbReference type="SUPFAM" id="SSF49363">
    <property type="entry name" value="Purple acid phosphatase, N-terminal domain"/>
    <property type="match status" value="1"/>
</dbReference>
<dbReference type="RefSeq" id="WP_078765540.1">
    <property type="nucleotide sequence ID" value="NZ_FUXZ01000004.1"/>
</dbReference>
<organism evidence="4 5">
    <name type="scientific">Eubacterium uniforme</name>
    <dbReference type="NCBI Taxonomy" id="39495"/>
    <lineage>
        <taxon>Bacteria</taxon>
        <taxon>Bacillati</taxon>
        <taxon>Bacillota</taxon>
        <taxon>Clostridia</taxon>
        <taxon>Eubacteriales</taxon>
        <taxon>Eubacteriaceae</taxon>
        <taxon>Eubacterium</taxon>
    </lineage>
</organism>
<name>A0A1T4VC60_9FIRM</name>
<feature type="chain" id="PRO_5039383499" evidence="2">
    <location>
        <begin position="20"/>
        <end position="783"/>
    </location>
</feature>
<dbReference type="InterPro" id="IPR029052">
    <property type="entry name" value="Metallo-depent_PP-like"/>
</dbReference>
<evidence type="ECO:0000256" key="2">
    <source>
        <dbReference type="SAM" id="SignalP"/>
    </source>
</evidence>
<dbReference type="InterPro" id="IPR032675">
    <property type="entry name" value="LRR_dom_sf"/>
</dbReference>
<dbReference type="OrthoDB" id="9809781at2"/>
<dbReference type="STRING" id="39495.SAMN02745111_00649"/>
<dbReference type="InterPro" id="IPR026906">
    <property type="entry name" value="LRR_5"/>
</dbReference>
<evidence type="ECO:0000313" key="4">
    <source>
        <dbReference type="EMBL" id="SKA62569.1"/>
    </source>
</evidence>
<proteinExistence type="predicted"/>
<dbReference type="InterPro" id="IPR008963">
    <property type="entry name" value="Purple_acid_Pase-like_N"/>
</dbReference>
<sequence length="783" mass="88989">MKKILSWSLGLVLSASVMMSNMVVNDQSIRVEAAYEGLAKFEELKIDDNKSWVTLNSYIGGIGTYKSLNGKGTYRLFTDVSGYTYNAGDYISIKYDGIDLADEEFMFSGDNGNIYLEKTVSYHEGYITMELPDDANRVFKSVNPKLFRIRGTCRDIKVGDEFTIGGIEIHKAGTLPSWDNGLIKEYDPYVKPRGISVTYYDDIYSRGFTWSTNDKIKSSELLLVELPKGKNEDDINWDIVKGINASVTSRTDVNGNKWNIFKAHVSNLKPGATYLYMVVNEDGSYSETGTLVIEKEKNDVDGLTFLHLTDSQESAKVSYEVWSDVLREGKRKYPEASFVAFSGDFTNFSYDNVNMDEWIWGLDTASNTLMNMPIAPSSGNHDAYDYAFADRFDINWADYVKDSDADILSGGNYFYTYGNDVLFINLNTNINVYYPESEKQLDWLRGILEQYKDYKWKIVQIHKGLMSTGEHSNNYDVKYYRDNLCPIFAKYNVDLVLQGHDHVYTRSASYPFFDGDESKYDYKAFSDAGDLSESFSYDGENRFMNFEPVGTHYVTINYCANKAYDTIDASERDERIHLGINPIKGNGCDSQPRLPMYGVVRIKDGILCYDAYTYDRDINESKLYDTFAVDKRDGKGTSKQNLANGNKVSGTKKNNSETIANSTLKKNQIIKDKKTNGFYKITKLVKKNGKITGGNVTYLKPVNRRCKKITIRAKVKLKGVSFKVTAIGKKAFYGCKKLKLIKIKSTTIKSIGKRAFAKINKKAKFILPKKGRVRLKRLIKIRK</sequence>
<dbReference type="GO" id="GO:0046872">
    <property type="term" value="F:metal ion binding"/>
    <property type="evidence" value="ECO:0007669"/>
    <property type="project" value="InterPro"/>
</dbReference>
<evidence type="ECO:0000256" key="1">
    <source>
        <dbReference type="ARBA" id="ARBA00022729"/>
    </source>
</evidence>
<protein>
    <submittedName>
        <fullName evidence="4">3',5'-cyclic AMP phosphodiesterase CpdA</fullName>
    </submittedName>
</protein>
<dbReference type="Gene3D" id="3.80.10.10">
    <property type="entry name" value="Ribonuclease Inhibitor"/>
    <property type="match status" value="1"/>
</dbReference>
<dbReference type="Pfam" id="PF13306">
    <property type="entry name" value="LRR_5"/>
    <property type="match status" value="1"/>
</dbReference>
<feature type="signal peptide" evidence="2">
    <location>
        <begin position="1"/>
        <end position="19"/>
    </location>
</feature>